<dbReference type="Proteomes" id="UP000199205">
    <property type="component" value="Unassembled WGS sequence"/>
</dbReference>
<evidence type="ECO:0000256" key="3">
    <source>
        <dbReference type="ARBA" id="ARBA00022679"/>
    </source>
</evidence>
<dbReference type="CDD" id="cd00761">
    <property type="entry name" value="Glyco_tranf_GTA_type"/>
    <property type="match status" value="1"/>
</dbReference>
<dbReference type="Gene3D" id="3.90.550.10">
    <property type="entry name" value="Spore Coat Polysaccharide Biosynthesis Protein SpsA, Chain A"/>
    <property type="match status" value="1"/>
</dbReference>
<keyword evidence="5" id="KW-1133">Transmembrane helix</keyword>
<dbReference type="PANTHER" id="PTHR21461">
    <property type="entry name" value="GLYCOSYLTRANSFERASE FAMILY 92 PROTEIN"/>
    <property type="match status" value="1"/>
</dbReference>
<dbReference type="InterPro" id="IPR008166">
    <property type="entry name" value="Glyco_transf_92"/>
</dbReference>
<keyword evidence="4" id="KW-0812">Transmembrane</keyword>
<evidence type="ECO:0000256" key="2">
    <source>
        <dbReference type="ARBA" id="ARBA00022676"/>
    </source>
</evidence>
<protein>
    <submittedName>
        <fullName evidence="7">Glycosyltransferase family 92</fullName>
    </submittedName>
</protein>
<keyword evidence="6" id="KW-0472">Membrane</keyword>
<dbReference type="PANTHER" id="PTHR21461:SF69">
    <property type="entry name" value="GLYCOSYLTRANSFERASE FAMILY 92 PROTEIN"/>
    <property type="match status" value="1"/>
</dbReference>
<name>A0A1C3UT11_9HYPH</name>
<organism evidence="7 8">
    <name type="scientific">Rhizobium lusitanum</name>
    <dbReference type="NCBI Taxonomy" id="293958"/>
    <lineage>
        <taxon>Bacteria</taxon>
        <taxon>Pseudomonadati</taxon>
        <taxon>Pseudomonadota</taxon>
        <taxon>Alphaproteobacteria</taxon>
        <taxon>Hyphomicrobiales</taxon>
        <taxon>Rhizobiaceae</taxon>
        <taxon>Rhizobium/Agrobacterium group</taxon>
        <taxon>Rhizobium</taxon>
    </lineage>
</organism>
<reference evidence="7 8" key="1">
    <citation type="submission" date="2016-08" db="EMBL/GenBank/DDBJ databases">
        <authorList>
            <person name="Seilhamer J.J."/>
        </authorList>
    </citation>
    <scope>NUCLEOTIDE SEQUENCE [LARGE SCALE GENOMIC DNA]</scope>
    <source>
        <strain evidence="7 8">P1-7</strain>
    </source>
</reference>
<dbReference type="RefSeq" id="WP_092573413.1">
    <property type="nucleotide sequence ID" value="NZ_FMAF01000003.1"/>
</dbReference>
<dbReference type="OrthoDB" id="1997677at2"/>
<dbReference type="SUPFAM" id="SSF53448">
    <property type="entry name" value="Nucleotide-diphospho-sugar transferases"/>
    <property type="match status" value="1"/>
</dbReference>
<dbReference type="EMBL" id="FMAF01000003">
    <property type="protein sequence ID" value="SCB18588.1"/>
    <property type="molecule type" value="Genomic_DNA"/>
</dbReference>
<sequence>MLTVGAIAKNEGKYIVEWLAYHLAIGVDRFIIFSNESEDDQIPLLRKIAAADARVTVIDWPSPLNTSPQIAAYRHALTMISTEWVAFFDIDEYLVPTEHLTIRDYLKTVPADVGSIHVNWRNFGSGNLIDPNYSLVTRAFMQGAPLGWSNHHHFKSIARAAFVTDVGVHNLVSSQGRRALSDFSEFETINGGMSSRVIHAPLRLHHYQSKTFAEFSARMRRGDANFPPGHPDRSRDESESRFKQIDLNDVYDNTIRRFDKAVDMEVARLSWILSSGS</sequence>
<keyword evidence="2" id="KW-0328">Glycosyltransferase</keyword>
<dbReference type="Pfam" id="PF01697">
    <property type="entry name" value="Glyco_transf_92"/>
    <property type="match status" value="1"/>
</dbReference>
<dbReference type="GO" id="GO:0005737">
    <property type="term" value="C:cytoplasm"/>
    <property type="evidence" value="ECO:0007669"/>
    <property type="project" value="TreeGrafter"/>
</dbReference>
<evidence type="ECO:0000256" key="5">
    <source>
        <dbReference type="ARBA" id="ARBA00022989"/>
    </source>
</evidence>
<accession>A0A1C3UT11</accession>
<evidence type="ECO:0000256" key="4">
    <source>
        <dbReference type="ARBA" id="ARBA00022692"/>
    </source>
</evidence>
<keyword evidence="3 7" id="KW-0808">Transferase</keyword>
<comment type="subcellular location">
    <subcellularLocation>
        <location evidence="1">Membrane</location>
        <topology evidence="1">Single-pass membrane protein</topology>
    </subcellularLocation>
</comment>
<dbReference type="GO" id="GO:0016020">
    <property type="term" value="C:membrane"/>
    <property type="evidence" value="ECO:0007669"/>
    <property type="project" value="UniProtKB-SubCell"/>
</dbReference>
<evidence type="ECO:0000313" key="8">
    <source>
        <dbReference type="Proteomes" id="UP000199205"/>
    </source>
</evidence>
<dbReference type="GO" id="GO:0016757">
    <property type="term" value="F:glycosyltransferase activity"/>
    <property type="evidence" value="ECO:0007669"/>
    <property type="project" value="UniProtKB-KW"/>
</dbReference>
<dbReference type="InterPro" id="IPR029044">
    <property type="entry name" value="Nucleotide-diphossugar_trans"/>
</dbReference>
<evidence type="ECO:0000256" key="1">
    <source>
        <dbReference type="ARBA" id="ARBA00004167"/>
    </source>
</evidence>
<evidence type="ECO:0000313" key="7">
    <source>
        <dbReference type="EMBL" id="SCB18588.1"/>
    </source>
</evidence>
<evidence type="ECO:0000256" key="6">
    <source>
        <dbReference type="ARBA" id="ARBA00023136"/>
    </source>
</evidence>
<dbReference type="AlphaFoldDB" id="A0A1C3UT11"/>
<gene>
    <name evidence="7" type="ORF">GA0061101_103282</name>
</gene>
<proteinExistence type="predicted"/>